<dbReference type="Proteomes" id="UP000784294">
    <property type="component" value="Unassembled WGS sequence"/>
</dbReference>
<reference evidence="1" key="1">
    <citation type="submission" date="2018-11" db="EMBL/GenBank/DDBJ databases">
        <authorList>
            <consortium name="Pathogen Informatics"/>
        </authorList>
    </citation>
    <scope>NUCLEOTIDE SEQUENCE</scope>
</reference>
<accession>A0A448WCI3</accession>
<gene>
    <name evidence="1" type="ORF">PXEA_LOCUS1854</name>
</gene>
<comment type="caution">
    <text evidence="1">The sequence shown here is derived from an EMBL/GenBank/DDBJ whole genome shotgun (WGS) entry which is preliminary data.</text>
</comment>
<organism evidence="1 2">
    <name type="scientific">Protopolystoma xenopodis</name>
    <dbReference type="NCBI Taxonomy" id="117903"/>
    <lineage>
        <taxon>Eukaryota</taxon>
        <taxon>Metazoa</taxon>
        <taxon>Spiralia</taxon>
        <taxon>Lophotrochozoa</taxon>
        <taxon>Platyhelminthes</taxon>
        <taxon>Monogenea</taxon>
        <taxon>Polyopisthocotylea</taxon>
        <taxon>Polystomatidea</taxon>
        <taxon>Polystomatidae</taxon>
        <taxon>Protopolystoma</taxon>
    </lineage>
</organism>
<dbReference type="AlphaFoldDB" id="A0A448WCI3"/>
<dbReference type="EMBL" id="CAAALY010003905">
    <property type="protein sequence ID" value="VEL08414.1"/>
    <property type="molecule type" value="Genomic_DNA"/>
</dbReference>
<evidence type="ECO:0000313" key="1">
    <source>
        <dbReference type="EMBL" id="VEL08414.1"/>
    </source>
</evidence>
<evidence type="ECO:0000313" key="2">
    <source>
        <dbReference type="Proteomes" id="UP000784294"/>
    </source>
</evidence>
<sequence length="163" mass="17719">MVATRRVNPARGTLVGTIMREMICFISLQAHFLFALLRHHCLFTPPTEPVVSMTTEWGSAAAGTIPIDAQFTCGDGARTAWLPLPHSSIASSGCCISLHLSKHLTFLRVISSTAPLRPRVSSLVALPTRRVSARPCVSLPSKAHMQSYMHKKGGADELTQSKR</sequence>
<protein>
    <submittedName>
        <fullName evidence="1">Uncharacterized protein</fullName>
    </submittedName>
</protein>
<name>A0A448WCI3_9PLAT</name>
<keyword evidence="2" id="KW-1185">Reference proteome</keyword>
<proteinExistence type="predicted"/>